<dbReference type="Pfam" id="PF13966">
    <property type="entry name" value="zf-RVT"/>
    <property type="match status" value="1"/>
</dbReference>
<dbReference type="Gene3D" id="3.60.10.10">
    <property type="entry name" value="Endonuclease/exonuclease/phosphatase"/>
    <property type="match status" value="1"/>
</dbReference>
<dbReference type="SUPFAM" id="SSF56219">
    <property type="entry name" value="DNase I-like"/>
    <property type="match status" value="1"/>
</dbReference>
<evidence type="ECO:0000313" key="2">
    <source>
        <dbReference type="EMBL" id="GJS99373.1"/>
    </source>
</evidence>
<proteinExistence type="predicted"/>
<dbReference type="GO" id="GO:0003964">
    <property type="term" value="F:RNA-directed DNA polymerase activity"/>
    <property type="evidence" value="ECO:0007669"/>
    <property type="project" value="UniProtKB-KW"/>
</dbReference>
<dbReference type="PROSITE" id="PS50878">
    <property type="entry name" value="RT_POL"/>
    <property type="match status" value="1"/>
</dbReference>
<dbReference type="InterPro" id="IPR026960">
    <property type="entry name" value="RVT-Znf"/>
</dbReference>
<dbReference type="Pfam" id="PF00078">
    <property type="entry name" value="RVT_1"/>
    <property type="match status" value="1"/>
</dbReference>
<dbReference type="PANTHER" id="PTHR33116:SF78">
    <property type="entry name" value="OS12G0587133 PROTEIN"/>
    <property type="match status" value="1"/>
</dbReference>
<protein>
    <submittedName>
        <fullName evidence="2">RNA-directed DNA polymerase, eukaryota</fullName>
    </submittedName>
</protein>
<reference evidence="2" key="2">
    <citation type="submission" date="2022-01" db="EMBL/GenBank/DDBJ databases">
        <authorList>
            <person name="Yamashiro T."/>
            <person name="Shiraishi A."/>
            <person name="Satake H."/>
            <person name="Nakayama K."/>
        </authorList>
    </citation>
    <scope>NUCLEOTIDE SEQUENCE</scope>
</reference>
<name>A0ABQ5ABE7_9ASTR</name>
<reference evidence="2" key="1">
    <citation type="journal article" date="2022" name="Int. J. Mol. Sci.">
        <title>Draft Genome of Tanacetum Coccineum: Genomic Comparison of Closely Related Tanacetum-Family Plants.</title>
        <authorList>
            <person name="Yamashiro T."/>
            <person name="Shiraishi A."/>
            <person name="Nakayama K."/>
            <person name="Satake H."/>
        </authorList>
    </citation>
    <scope>NUCLEOTIDE SEQUENCE</scope>
</reference>
<feature type="domain" description="Reverse transcriptase" evidence="1">
    <location>
        <begin position="630"/>
        <end position="907"/>
    </location>
</feature>
<comment type="caution">
    <text evidence="2">The sequence shown here is derived from an EMBL/GenBank/DDBJ whole genome shotgun (WGS) entry which is preliminary data.</text>
</comment>
<dbReference type="InterPro" id="IPR005135">
    <property type="entry name" value="Endo/exonuclease/phosphatase"/>
</dbReference>
<sequence length="1357" mass="154890">MVTSTWNSFTLEDNNGMIRFKKKLQLLKKEIRIWVANYKRQQSGRTNDLKKKLSDIDKLLDRGEANEDILLSRLELSKQLHEISSSVSHDFIQKAKIRWAIEGDKNSKFFHGVINRKRANLSVKGVLVDGEWALGNSGGILCAWDSNVFHKDHHVISDNFVALYGTWIPKKLKLLIISVYAPHSHTSKCTLWSYLSSLINRWNGDCMVMGDFNVVRCAEERWGSIFSAREASTFNAFISGSGLIEIQLEGYSFTWAHPSAAKMSKLDRFLVTDGILSSFPHVSAICLDRHLSDHRPILLRELVSDYGATPFRLYHSWFAFSGFEQMVTSTWNSFTLEDSNGRIRFKKKLQLLKKEIRIWVANYKRQQSGRTNDLKKKLFDIDKLLDRGEANEDILLFMLELSKQLHEISSSVSHDFIQKAKIRWAIEGDENSKFFHGVINRKRANLSVKGVLVDGEWVDDPSRVKNEFRSHFAYRFQDPGWDVPRKSTLNAKESRQQVPHSHGQGILNLTKISYHGVINRKRANLSVKGVLVDGEWVDDPSRVKNEFRSHFAYRFQDPGRCRGRLNFNFPNRLSHEQNSDLEASVSIEEVRKAVWGCGENKSPGPDGFTFEFFRKFWTVVGPDLFIAVQWFFEHGSFATGCNSSFVALIPKILDPKAVHDFRPISLIGSLYKVVTKILANRLSTVISHLISDVQTAFLPNRQILDGPFIINEILSWCNRKKKQAMIFKVDFAKAYDSIRWDYLDDVLNSFGFGTKWRDWIRGSLSSGRASILVNGSPTKEFPLLRGLKQGDPLAPFLFLLVMESFHLSLSRAVDDGIFTGIRIDPNLVISHLFYADDAVFIGEWSTDNLKGILKILNCFSLLSGMTINLKKSHLLGTGICDSIVSAAASSIGCSILKTPFKYLGVLVGGNMSSIRSWDDTVAKLVKRLSKWKLKTLSIGGRLTLLKSVLGSTPIYNMSLFKVPKAVLNTMEGLRRNFFNGFQKGDRKIAWVKWSRVLAPKIHGGLGVSSFFALNRALLAKWVWRFLSHDNSLWYRVISGIHGSNAQLSAAHSSLWKSIINSTNSLKEQGVDILSHFKIRIANGLRTSFWKDLWVGDSQLQFQFPRLFALESFKDISVAEKLNGSLLSSFRRGVRGGTETHQYELLSSLIEPVILSNSDDRWVCDLNGEGVFCVKDIRFLIEESFLPNSGTPTRWVKSVPIKVNVFAWKVCLDRLSTRSNLSRRNIAVVSTLCPFCDASPEDTSHLLFACSLAKDVMSLVCRWWNLSCCSPISYDEWLSWFKSIRLGSKLKDLLEGVFYVSWWCLWNFRNQLLFTNNRPRKDFIFDDIVFRSFNWCLARGNPRLNWDSWLQHPYLISL</sequence>
<dbReference type="PANTHER" id="PTHR33116">
    <property type="entry name" value="REVERSE TRANSCRIPTASE ZINC-BINDING DOMAIN-CONTAINING PROTEIN-RELATED-RELATED"/>
    <property type="match status" value="1"/>
</dbReference>
<dbReference type="CDD" id="cd01650">
    <property type="entry name" value="RT_nLTR_like"/>
    <property type="match status" value="1"/>
</dbReference>
<dbReference type="Pfam" id="PF14529">
    <property type="entry name" value="Exo_endo_phos_2"/>
    <property type="match status" value="1"/>
</dbReference>
<dbReference type="Proteomes" id="UP001151760">
    <property type="component" value="Unassembled WGS sequence"/>
</dbReference>
<dbReference type="InterPro" id="IPR000477">
    <property type="entry name" value="RT_dom"/>
</dbReference>
<accession>A0ABQ5ABE7</accession>
<keyword evidence="2" id="KW-0548">Nucleotidyltransferase</keyword>
<dbReference type="EMBL" id="BQNB010012113">
    <property type="protein sequence ID" value="GJS99373.1"/>
    <property type="molecule type" value="Genomic_DNA"/>
</dbReference>
<evidence type="ECO:0000313" key="3">
    <source>
        <dbReference type="Proteomes" id="UP001151760"/>
    </source>
</evidence>
<keyword evidence="3" id="KW-1185">Reference proteome</keyword>
<keyword evidence="2" id="KW-0695">RNA-directed DNA polymerase</keyword>
<organism evidence="2 3">
    <name type="scientific">Tanacetum coccineum</name>
    <dbReference type="NCBI Taxonomy" id="301880"/>
    <lineage>
        <taxon>Eukaryota</taxon>
        <taxon>Viridiplantae</taxon>
        <taxon>Streptophyta</taxon>
        <taxon>Embryophyta</taxon>
        <taxon>Tracheophyta</taxon>
        <taxon>Spermatophyta</taxon>
        <taxon>Magnoliopsida</taxon>
        <taxon>eudicotyledons</taxon>
        <taxon>Gunneridae</taxon>
        <taxon>Pentapetalae</taxon>
        <taxon>asterids</taxon>
        <taxon>campanulids</taxon>
        <taxon>Asterales</taxon>
        <taxon>Asteraceae</taxon>
        <taxon>Asteroideae</taxon>
        <taxon>Anthemideae</taxon>
        <taxon>Anthemidinae</taxon>
        <taxon>Tanacetum</taxon>
    </lineage>
</organism>
<keyword evidence="2" id="KW-0808">Transferase</keyword>
<gene>
    <name evidence="2" type="ORF">Tco_0820543</name>
</gene>
<evidence type="ECO:0000259" key="1">
    <source>
        <dbReference type="PROSITE" id="PS50878"/>
    </source>
</evidence>
<dbReference type="InterPro" id="IPR036691">
    <property type="entry name" value="Endo/exonu/phosph_ase_sf"/>
</dbReference>